<evidence type="ECO:0000313" key="2">
    <source>
        <dbReference type="Proteomes" id="UP001303614"/>
    </source>
</evidence>
<keyword evidence="2" id="KW-1185">Reference proteome</keyword>
<organism evidence="1 2">
    <name type="scientific">Xanthomonas floridensis</name>
    <dbReference type="NCBI Taxonomy" id="1843580"/>
    <lineage>
        <taxon>Bacteria</taxon>
        <taxon>Pseudomonadati</taxon>
        <taxon>Pseudomonadota</taxon>
        <taxon>Gammaproteobacteria</taxon>
        <taxon>Lysobacterales</taxon>
        <taxon>Lysobacteraceae</taxon>
        <taxon>Xanthomonas</taxon>
    </lineage>
</organism>
<dbReference type="RefSeq" id="WP_133125677.1">
    <property type="nucleotide sequence ID" value="NZ_JAYFSN010000038.1"/>
</dbReference>
<gene>
    <name evidence="1" type="ORF">VB146_20480</name>
</gene>
<accession>A0ABU5Q2S0</accession>
<evidence type="ECO:0000313" key="1">
    <source>
        <dbReference type="EMBL" id="MEA5126183.1"/>
    </source>
</evidence>
<reference evidence="1 2" key="1">
    <citation type="submission" date="2023-12" db="EMBL/GenBank/DDBJ databases">
        <title>Genome sequencing of Xanthomonas floridensis.</title>
        <authorList>
            <person name="Greer S."/>
            <person name="Harrison J."/>
            <person name="Grant M."/>
            <person name="Vicente J."/>
            <person name="Studholme D."/>
        </authorList>
    </citation>
    <scope>NUCLEOTIDE SEQUENCE [LARGE SCALE GENOMIC DNA]</scope>
    <source>
        <strain evidence="1 2">WHRI 8848</strain>
    </source>
</reference>
<dbReference type="EMBL" id="JAYFSO010000036">
    <property type="protein sequence ID" value="MEA5126183.1"/>
    <property type="molecule type" value="Genomic_DNA"/>
</dbReference>
<sequence>MDNENKFEPNAEQKVWLDNEVAERVRAIKDGSTELLSAEQVLSKVLGGSNAKLKSRIKKS</sequence>
<evidence type="ECO:0008006" key="3">
    <source>
        <dbReference type="Google" id="ProtNLM"/>
    </source>
</evidence>
<protein>
    <recommendedName>
        <fullName evidence="3">Transcriptional regulator</fullName>
    </recommendedName>
</protein>
<name>A0ABU5Q2S0_9XANT</name>
<comment type="caution">
    <text evidence="1">The sequence shown here is derived from an EMBL/GenBank/DDBJ whole genome shotgun (WGS) entry which is preliminary data.</text>
</comment>
<dbReference type="Proteomes" id="UP001303614">
    <property type="component" value="Unassembled WGS sequence"/>
</dbReference>
<proteinExistence type="predicted"/>